<gene>
    <name evidence="1" type="ORF">OU421_09295</name>
</gene>
<dbReference type="Gene3D" id="2.60.40.10">
    <property type="entry name" value="Immunoglobulins"/>
    <property type="match status" value="1"/>
</dbReference>
<proteinExistence type="predicted"/>
<sequence length="677" mass="73283">MTLRIGICTLLILAAFTAPVLAETDTCSAPTIYVVQITAGDGISTETATLLNLRYAQELQEANPGVRVSSAAEIGELLQAERDELLAGRDAGAEQIAIGEKISAEYVTRLSIGSVGSRYVISSSLVDEDLIMVVARGYTTVDAEEELTNAITEHVAGYGDLAALIQAHEKRHPVPPRGPSLSATINPTSVTPEDIRETTTITVTVTNCAGEPVPGTRVYFEAITSRGQVIGEGESKDPGWYGWQYAVTDQNGKALATYQLVASKGMGAGKDTVTIGTDGRGGKDVRTRVTIPITGVMMEVRVADPEIPPEGKTDITVSLFELAPDASRRPLADRALLVEEVLLSDGVRVIVAGKTDSKGNPITDANGEVRLTFIAGTKEGTEVVRILFQDVGRGHMDALVGLAEIRVKKEEYTGTVNWKESGTMAYEFSFQHMHDLIDYEYAFSLTGQTTKEKFSGKEQTDASYTFTNSYDLFTSGYTPYEVSPTSEHTEIVPFEETWRVDSTVLGQVDDYQTVNRMMNEKFSSWEIPVIAYPVSMPATGSHEYDVTVTYIVHGTEHTGSASGTIPASGTVTLGGRQPMTDIQTDSLPAVSPDSPDAWPTRTLMLQGAGIDDKMTVLRDAKIAGLLVQTGKNVYERSWSSRDAGSYHDSLFTFLGSDARMDLEQSFTRDVSLRVVKL</sequence>
<name>A0A9X9S2H8_METOG</name>
<dbReference type="InterPro" id="IPR013783">
    <property type="entry name" value="Ig-like_fold"/>
</dbReference>
<dbReference type="Proteomes" id="UP001163096">
    <property type="component" value="Chromosome"/>
</dbReference>
<organism evidence="1 2">
    <name type="scientific">Methanogenium organophilum</name>
    <dbReference type="NCBI Taxonomy" id="2199"/>
    <lineage>
        <taxon>Archaea</taxon>
        <taxon>Methanobacteriati</taxon>
        <taxon>Methanobacteriota</taxon>
        <taxon>Stenosarchaea group</taxon>
        <taxon>Methanomicrobia</taxon>
        <taxon>Methanomicrobiales</taxon>
        <taxon>Methanomicrobiaceae</taxon>
        <taxon>Methanogenium</taxon>
    </lineage>
</organism>
<dbReference type="RefSeq" id="WP_268185822.1">
    <property type="nucleotide sequence ID" value="NZ_CP113361.1"/>
</dbReference>
<dbReference type="GeneID" id="76835295"/>
<dbReference type="KEGG" id="mou:OU421_09295"/>
<accession>A0A9X9S2H8</accession>
<evidence type="ECO:0000313" key="2">
    <source>
        <dbReference type="Proteomes" id="UP001163096"/>
    </source>
</evidence>
<keyword evidence="2" id="KW-1185">Reference proteome</keyword>
<dbReference type="AlphaFoldDB" id="A0A9X9S2H8"/>
<protein>
    <submittedName>
        <fullName evidence="1">Uncharacterized protein</fullName>
    </submittedName>
</protein>
<evidence type="ECO:0000313" key="1">
    <source>
        <dbReference type="EMBL" id="WAI00618.1"/>
    </source>
</evidence>
<dbReference type="EMBL" id="CP113361">
    <property type="protein sequence ID" value="WAI00618.1"/>
    <property type="molecule type" value="Genomic_DNA"/>
</dbReference>
<reference evidence="1" key="1">
    <citation type="submission" date="2022-11" db="EMBL/GenBank/DDBJ databases">
        <title>Complete genome sequence of Methanogenium organophilum DSM 3596.</title>
        <authorList>
            <person name="Chen S.-C."/>
            <person name="Lai S.-J."/>
            <person name="You Y.-T."/>
        </authorList>
    </citation>
    <scope>NUCLEOTIDE SEQUENCE</scope>
    <source>
        <strain evidence="1">DSM 3596</strain>
    </source>
</reference>